<reference evidence="1 2" key="1">
    <citation type="submission" date="2019-03" db="EMBL/GenBank/DDBJ databases">
        <title>Sequencing the genomes of 1000 actinobacteria strains.</title>
        <authorList>
            <person name="Klenk H.-P."/>
        </authorList>
    </citation>
    <scope>NUCLEOTIDE SEQUENCE [LARGE SCALE GENOMIC DNA]</scope>
    <source>
        <strain evidence="1 2">DSM 18936</strain>
    </source>
</reference>
<dbReference type="Pfam" id="PF18944">
    <property type="entry name" value="DUF5691"/>
    <property type="match status" value="1"/>
</dbReference>
<dbReference type="Proteomes" id="UP000294558">
    <property type="component" value="Unassembled WGS sequence"/>
</dbReference>
<proteinExistence type="predicted"/>
<dbReference type="EMBL" id="SOAU01000001">
    <property type="protein sequence ID" value="TDT17600.1"/>
    <property type="molecule type" value="Genomic_DNA"/>
</dbReference>
<sequence>MSGATDLHDYWRELVTAAMLGTDRREPPCPPDGPVADLVADALRPDPGSRMLATVAAVAAARRAAFVPGPSADALQRPEPDDRPLCPPSAATTWRQIVAEWSVLEDEWMLTVIERGFRLSPDVLVEALARHRNDGVRRARTMLAGGSVAPWLVGHVPELGAGSQRRVSAEAVASLPELPMPPDLDELRSLDALTVSRRLAGGFEQGRFGAPDRAVLVNLLARCRPAVLLEVAASLQGTGVGQALALADLARLRHRMLTELE</sequence>
<name>A0A4R7I300_9ACTN</name>
<gene>
    <name evidence="1" type="ORF">BDK89_3211</name>
</gene>
<organism evidence="1 2">
    <name type="scientific">Ilumatobacter fluminis</name>
    <dbReference type="NCBI Taxonomy" id="467091"/>
    <lineage>
        <taxon>Bacteria</taxon>
        <taxon>Bacillati</taxon>
        <taxon>Actinomycetota</taxon>
        <taxon>Acidimicrobiia</taxon>
        <taxon>Acidimicrobiales</taxon>
        <taxon>Ilumatobacteraceae</taxon>
        <taxon>Ilumatobacter</taxon>
    </lineage>
</organism>
<evidence type="ECO:0000313" key="1">
    <source>
        <dbReference type="EMBL" id="TDT17600.1"/>
    </source>
</evidence>
<accession>A0A4R7I300</accession>
<dbReference type="RefSeq" id="WP_133869880.1">
    <property type="nucleotide sequence ID" value="NZ_SOAU01000001.1"/>
</dbReference>
<dbReference type="OrthoDB" id="262508at2"/>
<dbReference type="AlphaFoldDB" id="A0A4R7I300"/>
<comment type="caution">
    <text evidence="1">The sequence shown here is derived from an EMBL/GenBank/DDBJ whole genome shotgun (WGS) entry which is preliminary data.</text>
</comment>
<evidence type="ECO:0000313" key="2">
    <source>
        <dbReference type="Proteomes" id="UP000294558"/>
    </source>
</evidence>
<protein>
    <submittedName>
        <fullName evidence="1">Uncharacterized protein</fullName>
    </submittedName>
</protein>
<keyword evidence="2" id="KW-1185">Reference proteome</keyword>
<dbReference type="InterPro" id="IPR043746">
    <property type="entry name" value="DUF5691"/>
</dbReference>